<protein>
    <submittedName>
        <fullName evidence="4">CSON000401 protein</fullName>
    </submittedName>
    <submittedName>
        <fullName evidence="3">CSON014610 protein</fullName>
    </submittedName>
</protein>
<name>A0A336LUM2_CULSO</name>
<evidence type="ECO:0000313" key="3">
    <source>
        <dbReference type="EMBL" id="SSX07189.1"/>
    </source>
</evidence>
<reference evidence="2" key="1">
    <citation type="submission" date="2018-04" db="EMBL/GenBank/DDBJ databases">
        <authorList>
            <person name="Go L.Y."/>
            <person name="Mitchell J.A."/>
        </authorList>
    </citation>
    <scope>NUCLEOTIDE SEQUENCE</scope>
    <source>
        <tissue evidence="2">Whole organism</tissue>
    </source>
</reference>
<dbReference type="EMBL" id="UFQS01000106">
    <property type="protein sequence ID" value="SSW99667.1"/>
    <property type="molecule type" value="Genomic_DNA"/>
</dbReference>
<reference evidence="4" key="2">
    <citation type="submission" date="2018-07" db="EMBL/GenBank/DDBJ databases">
        <authorList>
            <person name="Quirk P.G."/>
            <person name="Krulwich T.A."/>
        </authorList>
    </citation>
    <scope>NUCLEOTIDE SEQUENCE</scope>
</reference>
<dbReference type="EMBL" id="UFQS01000837">
    <property type="protein sequence ID" value="SSX07189.1"/>
    <property type="molecule type" value="Genomic_DNA"/>
</dbReference>
<feature type="compositionally biased region" description="Polar residues" evidence="1">
    <location>
        <begin position="19"/>
        <end position="60"/>
    </location>
</feature>
<proteinExistence type="predicted"/>
<evidence type="ECO:0000313" key="2">
    <source>
        <dbReference type="EMBL" id="SSW99667.1"/>
    </source>
</evidence>
<dbReference type="AlphaFoldDB" id="A0A336LUM2"/>
<evidence type="ECO:0000256" key="1">
    <source>
        <dbReference type="SAM" id="MobiDB-lite"/>
    </source>
</evidence>
<evidence type="ECO:0000313" key="4">
    <source>
        <dbReference type="EMBL" id="SSX20047.1"/>
    </source>
</evidence>
<sequence length="89" mass="9682">MSSNKNLDKISYSALGMSDETSLSGKSSSTATNTTARGLRNVNFQTFETLPSSTTPNASRRGSKFLFQRPRSMSAISAMSASSMRFDER</sequence>
<feature type="region of interest" description="Disordered" evidence="1">
    <location>
        <begin position="17"/>
        <end position="69"/>
    </location>
</feature>
<organism evidence="4">
    <name type="scientific">Culicoides sonorensis</name>
    <name type="common">Biting midge</name>
    <dbReference type="NCBI Taxonomy" id="179676"/>
    <lineage>
        <taxon>Eukaryota</taxon>
        <taxon>Metazoa</taxon>
        <taxon>Ecdysozoa</taxon>
        <taxon>Arthropoda</taxon>
        <taxon>Hexapoda</taxon>
        <taxon>Insecta</taxon>
        <taxon>Pterygota</taxon>
        <taxon>Neoptera</taxon>
        <taxon>Endopterygota</taxon>
        <taxon>Diptera</taxon>
        <taxon>Nematocera</taxon>
        <taxon>Chironomoidea</taxon>
        <taxon>Ceratopogonidae</taxon>
        <taxon>Ceratopogoninae</taxon>
        <taxon>Culicoides</taxon>
        <taxon>Monoculicoides</taxon>
    </lineage>
</organism>
<dbReference type="VEuPathDB" id="VectorBase:CSON014610"/>
<accession>A0A336LUM2</accession>
<dbReference type="EMBL" id="UFQT01000837">
    <property type="protein sequence ID" value="SSX27532.1"/>
    <property type="molecule type" value="Genomic_DNA"/>
</dbReference>
<dbReference type="VEuPathDB" id="VectorBase:CSON000401"/>
<dbReference type="EMBL" id="UFQT01000106">
    <property type="protein sequence ID" value="SSX20047.1"/>
    <property type="molecule type" value="Genomic_DNA"/>
</dbReference>
<gene>
    <name evidence="4" type="primary">CSON000401</name>
    <name evidence="3" type="synonym">CSON014610</name>
</gene>